<feature type="region of interest" description="Disordered" evidence="1">
    <location>
        <begin position="1"/>
        <end position="79"/>
    </location>
</feature>
<comment type="caution">
    <text evidence="2">The sequence shown here is derived from an EMBL/GenBank/DDBJ whole genome shotgun (WGS) entry which is preliminary data.</text>
</comment>
<dbReference type="Proteomes" id="UP000499080">
    <property type="component" value="Unassembled WGS sequence"/>
</dbReference>
<evidence type="ECO:0000313" key="2">
    <source>
        <dbReference type="EMBL" id="GBM95983.1"/>
    </source>
</evidence>
<gene>
    <name evidence="2" type="ORF">AVEN_38824_1</name>
</gene>
<sequence>MAIIGGEGESVPENHNIRDYGRTKFPLDEGEEPDYLLKEYGSSSPSGTVLPTGTKKMWNRKRTVKAGPLRMGSQNRRSQ</sequence>
<organism evidence="2 3">
    <name type="scientific">Araneus ventricosus</name>
    <name type="common">Orbweaver spider</name>
    <name type="synonym">Epeira ventricosa</name>
    <dbReference type="NCBI Taxonomy" id="182803"/>
    <lineage>
        <taxon>Eukaryota</taxon>
        <taxon>Metazoa</taxon>
        <taxon>Ecdysozoa</taxon>
        <taxon>Arthropoda</taxon>
        <taxon>Chelicerata</taxon>
        <taxon>Arachnida</taxon>
        <taxon>Araneae</taxon>
        <taxon>Araneomorphae</taxon>
        <taxon>Entelegynae</taxon>
        <taxon>Araneoidea</taxon>
        <taxon>Araneidae</taxon>
        <taxon>Araneus</taxon>
    </lineage>
</organism>
<keyword evidence="3" id="KW-1185">Reference proteome</keyword>
<feature type="compositionally biased region" description="Polar residues" evidence="1">
    <location>
        <begin position="41"/>
        <end position="51"/>
    </location>
</feature>
<name>A0A4Y2JZX3_ARAVE</name>
<protein>
    <submittedName>
        <fullName evidence="2">Uncharacterized protein</fullName>
    </submittedName>
</protein>
<evidence type="ECO:0000313" key="3">
    <source>
        <dbReference type="Proteomes" id="UP000499080"/>
    </source>
</evidence>
<dbReference type="AlphaFoldDB" id="A0A4Y2JZX3"/>
<dbReference type="EMBL" id="BGPR01004107">
    <property type="protein sequence ID" value="GBM95983.1"/>
    <property type="molecule type" value="Genomic_DNA"/>
</dbReference>
<evidence type="ECO:0000256" key="1">
    <source>
        <dbReference type="SAM" id="MobiDB-lite"/>
    </source>
</evidence>
<accession>A0A4Y2JZX3</accession>
<proteinExistence type="predicted"/>
<feature type="compositionally biased region" description="Basic and acidic residues" evidence="1">
    <location>
        <begin position="15"/>
        <end position="27"/>
    </location>
</feature>
<reference evidence="2 3" key="1">
    <citation type="journal article" date="2019" name="Sci. Rep.">
        <title>Orb-weaving spider Araneus ventricosus genome elucidates the spidroin gene catalogue.</title>
        <authorList>
            <person name="Kono N."/>
            <person name="Nakamura H."/>
            <person name="Ohtoshi R."/>
            <person name="Moran D.A.P."/>
            <person name="Shinohara A."/>
            <person name="Yoshida Y."/>
            <person name="Fujiwara M."/>
            <person name="Mori M."/>
            <person name="Tomita M."/>
            <person name="Arakawa K."/>
        </authorList>
    </citation>
    <scope>NUCLEOTIDE SEQUENCE [LARGE SCALE GENOMIC DNA]</scope>
</reference>